<evidence type="ECO:0000313" key="5">
    <source>
        <dbReference type="Proteomes" id="UP000700596"/>
    </source>
</evidence>
<keyword evidence="5" id="KW-1185">Reference proteome</keyword>
<evidence type="ECO:0000256" key="2">
    <source>
        <dbReference type="SAM" id="Phobius"/>
    </source>
</evidence>
<protein>
    <submittedName>
        <fullName evidence="4">Metallo-dependent phosphatase-like protein</fullName>
    </submittedName>
</protein>
<dbReference type="AlphaFoldDB" id="A0A9P9D4J8"/>
<name>A0A9P9D4J8_9PLEO</name>
<dbReference type="PANTHER" id="PTHR32440">
    <property type="entry name" value="PHOSPHATASE DCR2-RELATED-RELATED"/>
    <property type="match status" value="1"/>
</dbReference>
<dbReference type="InterPro" id="IPR004843">
    <property type="entry name" value="Calcineurin-like_PHP"/>
</dbReference>
<dbReference type="CDD" id="cd07383">
    <property type="entry name" value="MPP_Dcr2"/>
    <property type="match status" value="1"/>
</dbReference>
<evidence type="ECO:0000313" key="4">
    <source>
        <dbReference type="EMBL" id="KAH7112463.1"/>
    </source>
</evidence>
<comment type="caution">
    <text evidence="4">The sequence shown here is derived from an EMBL/GenBank/DDBJ whole genome shotgun (WGS) entry which is preliminary data.</text>
</comment>
<dbReference type="OrthoDB" id="783096at2759"/>
<gene>
    <name evidence="4" type="ORF">B0J11DRAFT_542389</name>
</gene>
<feature type="compositionally biased region" description="Polar residues" evidence="1">
    <location>
        <begin position="472"/>
        <end position="487"/>
    </location>
</feature>
<feature type="domain" description="Calcineurin-like phosphoesterase" evidence="3">
    <location>
        <begin position="101"/>
        <end position="373"/>
    </location>
</feature>
<dbReference type="InterPro" id="IPR029052">
    <property type="entry name" value="Metallo-depent_PP-like"/>
</dbReference>
<reference evidence="4" key="1">
    <citation type="journal article" date="2021" name="Nat. Commun.">
        <title>Genetic determinants of endophytism in the Arabidopsis root mycobiome.</title>
        <authorList>
            <person name="Mesny F."/>
            <person name="Miyauchi S."/>
            <person name="Thiergart T."/>
            <person name="Pickel B."/>
            <person name="Atanasova L."/>
            <person name="Karlsson M."/>
            <person name="Huettel B."/>
            <person name="Barry K.W."/>
            <person name="Haridas S."/>
            <person name="Chen C."/>
            <person name="Bauer D."/>
            <person name="Andreopoulos W."/>
            <person name="Pangilinan J."/>
            <person name="LaButti K."/>
            <person name="Riley R."/>
            <person name="Lipzen A."/>
            <person name="Clum A."/>
            <person name="Drula E."/>
            <person name="Henrissat B."/>
            <person name="Kohler A."/>
            <person name="Grigoriev I.V."/>
            <person name="Martin F.M."/>
            <person name="Hacquard S."/>
        </authorList>
    </citation>
    <scope>NUCLEOTIDE SEQUENCE</scope>
    <source>
        <strain evidence="4">MPI-CAGE-CH-0243</strain>
    </source>
</reference>
<dbReference type="EMBL" id="JAGMWT010000021">
    <property type="protein sequence ID" value="KAH7112463.1"/>
    <property type="molecule type" value="Genomic_DNA"/>
</dbReference>
<sequence length="487" mass="54457">MATTRPGSSRSLLPATFSSGISDENSFLSFVSSSFFQLSLGRRCLLFFSFLLGFVLTAIMKREHLLWLLTTTVGAKPRLELCQGREMEFPGLRFGADGLFNITIFADLHFGEEAWGGDLVDNDAKTIKVMESVLDNESPNLVVLNGDLLTGEAVLAHNYTNHIDRIFQPLINRKLPWASTYGNHDRTKLSTPTTILQHEKEIGGNVQGHRLAWTSSMVGNDDLRFGTSNYYIPIYTFSGDCRPELAMVLWFFDSRAGAAFQKGEDGQTVPVEDWVAPEVARWFALEKAAFKQQFKRPIPSLAFVHIPVQATRALQEKGVNKATNPGLNQEIIGHQANTCDNQGNCEYNGNDSPFMKELLSTEGLKAVFSGHDHGIDWCMQWYNSSKVSNRHGIHLCFNRHTGYGGYGKDWKRGARQVVIREDLLEENELETWIRLEDGTISSHVDLNSTYGQDAYPDMVGETPILREKTSSEENMGTKSDSPSRPVG</sequence>
<feature type="region of interest" description="Disordered" evidence="1">
    <location>
        <begin position="465"/>
        <end position="487"/>
    </location>
</feature>
<dbReference type="Proteomes" id="UP000700596">
    <property type="component" value="Unassembled WGS sequence"/>
</dbReference>
<dbReference type="Pfam" id="PF00149">
    <property type="entry name" value="Metallophos"/>
    <property type="match status" value="1"/>
</dbReference>
<proteinExistence type="predicted"/>
<keyword evidence="2" id="KW-1133">Transmembrane helix</keyword>
<accession>A0A9P9D4J8</accession>
<feature type="transmembrane region" description="Helical" evidence="2">
    <location>
        <begin position="40"/>
        <end position="59"/>
    </location>
</feature>
<dbReference type="GO" id="GO:0005737">
    <property type="term" value="C:cytoplasm"/>
    <property type="evidence" value="ECO:0007669"/>
    <property type="project" value="TreeGrafter"/>
</dbReference>
<dbReference type="SUPFAM" id="SSF56300">
    <property type="entry name" value="Metallo-dependent phosphatases"/>
    <property type="match status" value="1"/>
</dbReference>
<evidence type="ECO:0000259" key="3">
    <source>
        <dbReference type="Pfam" id="PF00149"/>
    </source>
</evidence>
<keyword evidence="2" id="KW-0812">Transmembrane</keyword>
<keyword evidence="2" id="KW-0472">Membrane</keyword>
<organism evidence="4 5">
    <name type="scientific">Dendryphion nanum</name>
    <dbReference type="NCBI Taxonomy" id="256645"/>
    <lineage>
        <taxon>Eukaryota</taxon>
        <taxon>Fungi</taxon>
        <taxon>Dikarya</taxon>
        <taxon>Ascomycota</taxon>
        <taxon>Pezizomycotina</taxon>
        <taxon>Dothideomycetes</taxon>
        <taxon>Pleosporomycetidae</taxon>
        <taxon>Pleosporales</taxon>
        <taxon>Torulaceae</taxon>
        <taxon>Dendryphion</taxon>
    </lineage>
</organism>
<dbReference type="Gene3D" id="3.60.21.10">
    <property type="match status" value="1"/>
</dbReference>
<evidence type="ECO:0000256" key="1">
    <source>
        <dbReference type="SAM" id="MobiDB-lite"/>
    </source>
</evidence>
<dbReference type="GO" id="GO:0016788">
    <property type="term" value="F:hydrolase activity, acting on ester bonds"/>
    <property type="evidence" value="ECO:0007669"/>
    <property type="project" value="TreeGrafter"/>
</dbReference>
<dbReference type="PANTHER" id="PTHR32440:SF11">
    <property type="entry name" value="METALLOPHOSPHOESTERASE DOMAIN-CONTAINING PROTEIN"/>
    <property type="match status" value="1"/>
</dbReference>